<dbReference type="AlphaFoldDB" id="A0A914YAM4"/>
<keyword evidence="3" id="KW-1185">Reference proteome</keyword>
<dbReference type="SUPFAM" id="SSF56436">
    <property type="entry name" value="C-type lectin-like"/>
    <property type="match status" value="1"/>
</dbReference>
<dbReference type="InterPro" id="IPR001304">
    <property type="entry name" value="C-type_lectin-like"/>
</dbReference>
<dbReference type="InterPro" id="IPR016186">
    <property type="entry name" value="C-type_lectin-like/link_sf"/>
</dbReference>
<feature type="domain" description="C-type lectin" evidence="2">
    <location>
        <begin position="25"/>
        <end position="144"/>
    </location>
</feature>
<protein>
    <submittedName>
        <fullName evidence="4">C-type lectin domain-containing protein</fullName>
    </submittedName>
</protein>
<evidence type="ECO:0000313" key="4">
    <source>
        <dbReference type="WBParaSite" id="PSU_v2.g14551.t1"/>
    </source>
</evidence>
<accession>A0A914YAM4</accession>
<sequence length="155" mass="17529">MLLLLIFVSIFALSSSSCSSNSIQWNSKCYTLYTNNTQFVTAAYFCKNIGGDLVSIHDAFVNSLLNDYVSNHVHDVFKLDFWTGASKMFTPNTWTWLDGTPFDYNVWDVMEPRNATWANCTAVFVPSGKWSALDCTTKRPFFCQFPLVKPTGCNV</sequence>
<reference evidence="4" key="1">
    <citation type="submission" date="2022-11" db="UniProtKB">
        <authorList>
            <consortium name="WormBaseParasite"/>
        </authorList>
    </citation>
    <scope>IDENTIFICATION</scope>
</reference>
<keyword evidence="1" id="KW-0732">Signal</keyword>
<feature type="signal peptide" evidence="1">
    <location>
        <begin position="1"/>
        <end position="16"/>
    </location>
</feature>
<evidence type="ECO:0000313" key="3">
    <source>
        <dbReference type="Proteomes" id="UP000887577"/>
    </source>
</evidence>
<dbReference type="PROSITE" id="PS50041">
    <property type="entry name" value="C_TYPE_LECTIN_2"/>
    <property type="match status" value="1"/>
</dbReference>
<proteinExistence type="predicted"/>
<dbReference type="Gene3D" id="3.10.100.10">
    <property type="entry name" value="Mannose-Binding Protein A, subunit A"/>
    <property type="match status" value="1"/>
</dbReference>
<dbReference type="SMART" id="SM00034">
    <property type="entry name" value="CLECT"/>
    <property type="match status" value="1"/>
</dbReference>
<name>A0A914YAM4_9BILA</name>
<feature type="chain" id="PRO_5037080137" evidence="1">
    <location>
        <begin position="17"/>
        <end position="155"/>
    </location>
</feature>
<evidence type="ECO:0000256" key="1">
    <source>
        <dbReference type="SAM" id="SignalP"/>
    </source>
</evidence>
<dbReference type="Pfam" id="PF00059">
    <property type="entry name" value="Lectin_C"/>
    <property type="match status" value="1"/>
</dbReference>
<evidence type="ECO:0000259" key="2">
    <source>
        <dbReference type="PROSITE" id="PS50041"/>
    </source>
</evidence>
<dbReference type="CDD" id="cd00037">
    <property type="entry name" value="CLECT"/>
    <property type="match status" value="1"/>
</dbReference>
<dbReference type="InterPro" id="IPR050111">
    <property type="entry name" value="C-type_lectin/snaclec_domain"/>
</dbReference>
<dbReference type="WBParaSite" id="PSU_v2.g14551.t1">
    <property type="protein sequence ID" value="PSU_v2.g14551.t1"/>
    <property type="gene ID" value="PSU_v2.g14551"/>
</dbReference>
<dbReference type="InterPro" id="IPR016187">
    <property type="entry name" value="CTDL_fold"/>
</dbReference>
<organism evidence="3 4">
    <name type="scientific">Panagrolaimus superbus</name>
    <dbReference type="NCBI Taxonomy" id="310955"/>
    <lineage>
        <taxon>Eukaryota</taxon>
        <taxon>Metazoa</taxon>
        <taxon>Ecdysozoa</taxon>
        <taxon>Nematoda</taxon>
        <taxon>Chromadorea</taxon>
        <taxon>Rhabditida</taxon>
        <taxon>Tylenchina</taxon>
        <taxon>Panagrolaimomorpha</taxon>
        <taxon>Panagrolaimoidea</taxon>
        <taxon>Panagrolaimidae</taxon>
        <taxon>Panagrolaimus</taxon>
    </lineage>
</organism>
<dbReference type="Proteomes" id="UP000887577">
    <property type="component" value="Unplaced"/>
</dbReference>
<dbReference type="PANTHER" id="PTHR22803">
    <property type="entry name" value="MANNOSE, PHOSPHOLIPASE, LECTIN RECEPTOR RELATED"/>
    <property type="match status" value="1"/>
</dbReference>